<dbReference type="SUPFAM" id="SSF52540">
    <property type="entry name" value="P-loop containing nucleoside triphosphate hydrolases"/>
    <property type="match status" value="1"/>
</dbReference>
<sequence length="320" mass="36559">MIRLIYPKFWHTKNIIAYLLLPLSWLYLFASYLRKIIARPIIFPCKVICVGNISIGGTGKTQIVIFLAKMLKAINIDFIIITKGYGSKLQTALLVEPHHTALDVGDEAVMLLKYGKVIASKKIQYILPFIQRIKPKVIIVDDAMQNPNFYKDIVILSVDADRLFGNELLIPAGPLREYPKQAIEKADIVILVGSSNVAPFFLHKELPFFQAQIVPTIDIDKTKRYFAFSGIGNPERFFSTLENYGLQLVGNKIFPDHHQYRKEDLDYLKEQSEKSNSLLITTRKDYVKICDIDLSVICCDVHLLLNNQKLLADLIYEKIL</sequence>
<dbReference type="GO" id="GO:0005524">
    <property type="term" value="F:ATP binding"/>
    <property type="evidence" value="ECO:0007669"/>
    <property type="project" value="UniProtKB-UniRule"/>
</dbReference>
<keyword evidence="9 13" id="KW-0418">Kinase</keyword>
<comment type="similarity">
    <text evidence="13">Belongs to the LpxK family.</text>
</comment>
<evidence type="ECO:0000256" key="11">
    <source>
        <dbReference type="ARBA" id="ARBA00023098"/>
    </source>
</evidence>
<dbReference type="PANTHER" id="PTHR42724:SF1">
    <property type="entry name" value="TETRAACYLDISACCHARIDE 4'-KINASE, MITOCHONDRIAL-RELATED"/>
    <property type="match status" value="1"/>
</dbReference>
<dbReference type="GO" id="GO:0009244">
    <property type="term" value="P:lipopolysaccharide core region biosynthetic process"/>
    <property type="evidence" value="ECO:0007669"/>
    <property type="project" value="TreeGrafter"/>
</dbReference>
<keyword evidence="14" id="KW-0472">Membrane</keyword>
<dbReference type="PANTHER" id="PTHR42724">
    <property type="entry name" value="TETRAACYLDISACCHARIDE 4'-KINASE"/>
    <property type="match status" value="1"/>
</dbReference>
<dbReference type="InterPro" id="IPR003758">
    <property type="entry name" value="LpxK"/>
</dbReference>
<comment type="function">
    <text evidence="1 13">Transfers the gamma-phosphate of ATP to the 4'-position of a tetraacyldisaccharide 1-phosphate intermediate (termed DS-1-P) to form tetraacyldisaccharide 1,4'-bis-phosphate (lipid IVA).</text>
</comment>
<dbReference type="InterPro" id="IPR027417">
    <property type="entry name" value="P-loop_NTPase"/>
</dbReference>
<feature type="transmembrane region" description="Helical" evidence="14">
    <location>
        <begin position="15"/>
        <end position="33"/>
    </location>
</feature>
<dbReference type="GO" id="GO:0005886">
    <property type="term" value="C:plasma membrane"/>
    <property type="evidence" value="ECO:0007669"/>
    <property type="project" value="TreeGrafter"/>
</dbReference>
<dbReference type="EC" id="2.7.1.130" evidence="3 13"/>
<proteinExistence type="inferred from homology"/>
<dbReference type="HAMAP" id="MF_00409">
    <property type="entry name" value="LpxK"/>
    <property type="match status" value="1"/>
</dbReference>
<keyword evidence="8 13" id="KW-0547">Nucleotide-binding</keyword>
<dbReference type="Pfam" id="PF02606">
    <property type="entry name" value="LpxK"/>
    <property type="match status" value="1"/>
</dbReference>
<evidence type="ECO:0000256" key="3">
    <source>
        <dbReference type="ARBA" id="ARBA00012071"/>
    </source>
</evidence>
<evidence type="ECO:0000256" key="7">
    <source>
        <dbReference type="ARBA" id="ARBA00022679"/>
    </source>
</evidence>
<keyword evidence="5 13" id="KW-0444">Lipid biosynthesis</keyword>
<dbReference type="GO" id="GO:0009245">
    <property type="term" value="P:lipid A biosynthetic process"/>
    <property type="evidence" value="ECO:0007669"/>
    <property type="project" value="UniProtKB-UniRule"/>
</dbReference>
<dbReference type="NCBIfam" id="TIGR00682">
    <property type="entry name" value="lpxK"/>
    <property type="match status" value="1"/>
</dbReference>
<keyword evidence="10 13" id="KW-0067">ATP-binding</keyword>
<reference evidence="15" key="1">
    <citation type="submission" date="2024-01" db="EMBL/GenBank/DDBJ databases">
        <title>Sequencing the genomes of a sandfly, Sergentomyia squamirostris, and its two endosymbionts.</title>
        <authorList>
            <person name="Itokawa K."/>
            <person name="Sanjoba C."/>
        </authorList>
    </citation>
    <scope>NUCLEOTIDE SEQUENCE</scope>
    <source>
        <strain evidence="15">RiSSQ</strain>
    </source>
</reference>
<evidence type="ECO:0000256" key="8">
    <source>
        <dbReference type="ARBA" id="ARBA00022741"/>
    </source>
</evidence>
<comment type="catalytic activity">
    <reaction evidence="13">
        <text>a lipid A disaccharide + ATP = a lipid IVA + ADP + H(+)</text>
        <dbReference type="Rhea" id="RHEA:67840"/>
        <dbReference type="ChEBI" id="CHEBI:15378"/>
        <dbReference type="ChEBI" id="CHEBI:30616"/>
        <dbReference type="ChEBI" id="CHEBI:176343"/>
        <dbReference type="ChEBI" id="CHEBI:176425"/>
        <dbReference type="ChEBI" id="CHEBI:456216"/>
        <dbReference type="EC" id="2.7.1.130"/>
    </reaction>
</comment>
<comment type="pathway">
    <text evidence="2 13">Glycolipid biosynthesis; lipid IV(A) biosynthesis; lipid IV(A) from (3R)-3-hydroxytetradecanoyl-[acyl-carrier-protein] and UDP-N-acetyl-alpha-D-glucosamine: step 6/6.</text>
</comment>
<protein>
    <recommendedName>
        <fullName evidence="4 13">Tetraacyldisaccharide 4'-kinase</fullName>
        <ecNumber evidence="3 13">2.7.1.130</ecNumber>
    </recommendedName>
    <alternativeName>
        <fullName evidence="12 13">Lipid A 4'-kinase</fullName>
    </alternativeName>
</protein>
<keyword evidence="11 13" id="KW-0443">Lipid metabolism</keyword>
<keyword evidence="14" id="KW-1133">Transmembrane helix</keyword>
<evidence type="ECO:0000256" key="10">
    <source>
        <dbReference type="ARBA" id="ARBA00022840"/>
    </source>
</evidence>
<evidence type="ECO:0000256" key="2">
    <source>
        <dbReference type="ARBA" id="ARBA00004870"/>
    </source>
</evidence>
<name>A0AAT9G8V6_9RICK</name>
<evidence type="ECO:0000256" key="13">
    <source>
        <dbReference type="HAMAP-Rule" id="MF_00409"/>
    </source>
</evidence>
<accession>A0AAT9G8V6</accession>
<gene>
    <name evidence="13 15" type="primary">lpxK</name>
    <name evidence="15" type="ORF">DMENIID0002_09140</name>
</gene>
<evidence type="ECO:0000313" key="15">
    <source>
        <dbReference type="EMBL" id="BFD46268.1"/>
    </source>
</evidence>
<evidence type="ECO:0000256" key="6">
    <source>
        <dbReference type="ARBA" id="ARBA00022556"/>
    </source>
</evidence>
<keyword evidence="6 13" id="KW-0441">Lipid A biosynthesis</keyword>
<evidence type="ECO:0000256" key="12">
    <source>
        <dbReference type="ARBA" id="ARBA00029757"/>
    </source>
</evidence>
<evidence type="ECO:0000256" key="1">
    <source>
        <dbReference type="ARBA" id="ARBA00002274"/>
    </source>
</evidence>
<evidence type="ECO:0000256" key="14">
    <source>
        <dbReference type="SAM" id="Phobius"/>
    </source>
</evidence>
<organism evidence="15">
    <name type="scientific">Candidatus Tisiphia endosymbiont of Sergentomyia squamirostris</name>
    <dbReference type="NCBI Taxonomy" id="3113639"/>
    <lineage>
        <taxon>Bacteria</taxon>
        <taxon>Pseudomonadati</taxon>
        <taxon>Pseudomonadota</taxon>
        <taxon>Alphaproteobacteria</taxon>
        <taxon>Rickettsiales</taxon>
        <taxon>Rickettsiaceae</taxon>
        <taxon>Rickettsieae</taxon>
        <taxon>Candidatus Tisiphia</taxon>
    </lineage>
</organism>
<dbReference type="EMBL" id="AP029170">
    <property type="protein sequence ID" value="BFD46268.1"/>
    <property type="molecule type" value="Genomic_DNA"/>
</dbReference>
<evidence type="ECO:0000256" key="9">
    <source>
        <dbReference type="ARBA" id="ARBA00022777"/>
    </source>
</evidence>
<evidence type="ECO:0000256" key="5">
    <source>
        <dbReference type="ARBA" id="ARBA00022516"/>
    </source>
</evidence>
<keyword evidence="7 13" id="KW-0808">Transferase</keyword>
<dbReference type="AlphaFoldDB" id="A0AAT9G8V6"/>
<evidence type="ECO:0000256" key="4">
    <source>
        <dbReference type="ARBA" id="ARBA00016436"/>
    </source>
</evidence>
<dbReference type="GO" id="GO:0009029">
    <property type="term" value="F:lipid-A 4'-kinase activity"/>
    <property type="evidence" value="ECO:0007669"/>
    <property type="project" value="UniProtKB-UniRule"/>
</dbReference>
<feature type="binding site" evidence="13">
    <location>
        <begin position="54"/>
        <end position="61"/>
    </location>
    <ligand>
        <name>ATP</name>
        <dbReference type="ChEBI" id="CHEBI:30616"/>
    </ligand>
</feature>
<keyword evidence="14" id="KW-0812">Transmembrane</keyword>